<evidence type="ECO:0000313" key="2">
    <source>
        <dbReference type="EMBL" id="MFC3759609.1"/>
    </source>
</evidence>
<dbReference type="EC" id="2.3.1.-" evidence="2"/>
<name>A0ABV7Y6F9_9ACTN</name>
<evidence type="ECO:0000313" key="3">
    <source>
        <dbReference type="Proteomes" id="UP001595699"/>
    </source>
</evidence>
<dbReference type="PROSITE" id="PS51186">
    <property type="entry name" value="GNAT"/>
    <property type="match status" value="1"/>
</dbReference>
<comment type="caution">
    <text evidence="2">The sequence shown here is derived from an EMBL/GenBank/DDBJ whole genome shotgun (WGS) entry which is preliminary data.</text>
</comment>
<dbReference type="InterPro" id="IPR000182">
    <property type="entry name" value="GNAT_dom"/>
</dbReference>
<dbReference type="CDD" id="cd04301">
    <property type="entry name" value="NAT_SF"/>
    <property type="match status" value="1"/>
</dbReference>
<dbReference type="RefSeq" id="WP_205122018.1">
    <property type="nucleotide sequence ID" value="NZ_JAFBCM010000001.1"/>
</dbReference>
<feature type="domain" description="N-acetyltransferase" evidence="1">
    <location>
        <begin position="112"/>
        <end position="242"/>
    </location>
</feature>
<dbReference type="Pfam" id="PF13508">
    <property type="entry name" value="Acetyltransf_7"/>
    <property type="match status" value="1"/>
</dbReference>
<sequence length="242" mass="24974">MTDVADLVARAEAALGLLSSSGESELVQGIPCATYPLGEAWASQAKALLPPAPAALDAALSWLSARAPAWSVMTRQKFASLDVFTSRGLTPWTELPVLVLVRAAALRAARTVPLEVGPAASAEEFLAVYGQELAPLVTAGTLADAAYDHLVGRVDGQPVACARIRRAAGTAYVSAITVLPAYRGQGFGLAISAAATHAALATQPRLVWLAAASELHPMYARLGFRPVDTHVLLTSAAAPAGT</sequence>
<keyword evidence="2" id="KW-0808">Transferase</keyword>
<gene>
    <name evidence="2" type="ORF">ACFOUW_02045</name>
</gene>
<organism evidence="2 3">
    <name type="scientific">Tenggerimyces flavus</name>
    <dbReference type="NCBI Taxonomy" id="1708749"/>
    <lineage>
        <taxon>Bacteria</taxon>
        <taxon>Bacillati</taxon>
        <taxon>Actinomycetota</taxon>
        <taxon>Actinomycetes</taxon>
        <taxon>Propionibacteriales</taxon>
        <taxon>Nocardioidaceae</taxon>
        <taxon>Tenggerimyces</taxon>
    </lineage>
</organism>
<dbReference type="EMBL" id="JBHRZH010000001">
    <property type="protein sequence ID" value="MFC3759609.1"/>
    <property type="molecule type" value="Genomic_DNA"/>
</dbReference>
<keyword evidence="3" id="KW-1185">Reference proteome</keyword>
<dbReference type="InterPro" id="IPR016181">
    <property type="entry name" value="Acyl_CoA_acyltransferase"/>
</dbReference>
<evidence type="ECO:0000259" key="1">
    <source>
        <dbReference type="PROSITE" id="PS51186"/>
    </source>
</evidence>
<keyword evidence="2" id="KW-0012">Acyltransferase</keyword>
<dbReference type="SUPFAM" id="SSF55729">
    <property type="entry name" value="Acyl-CoA N-acyltransferases (Nat)"/>
    <property type="match status" value="1"/>
</dbReference>
<protein>
    <submittedName>
        <fullName evidence="2">GNAT family N-acetyltransferase</fullName>
        <ecNumber evidence="2">2.3.1.-</ecNumber>
    </submittedName>
</protein>
<dbReference type="Gene3D" id="3.40.630.30">
    <property type="match status" value="1"/>
</dbReference>
<dbReference type="GO" id="GO:0016746">
    <property type="term" value="F:acyltransferase activity"/>
    <property type="evidence" value="ECO:0007669"/>
    <property type="project" value="UniProtKB-KW"/>
</dbReference>
<reference evidence="3" key="1">
    <citation type="journal article" date="2019" name="Int. J. Syst. Evol. Microbiol.">
        <title>The Global Catalogue of Microorganisms (GCM) 10K type strain sequencing project: providing services to taxonomists for standard genome sequencing and annotation.</title>
        <authorList>
            <consortium name="The Broad Institute Genomics Platform"/>
            <consortium name="The Broad Institute Genome Sequencing Center for Infectious Disease"/>
            <person name="Wu L."/>
            <person name="Ma J."/>
        </authorList>
    </citation>
    <scope>NUCLEOTIDE SEQUENCE [LARGE SCALE GENOMIC DNA]</scope>
    <source>
        <strain evidence="3">CGMCC 4.7241</strain>
    </source>
</reference>
<accession>A0ABV7Y6F9</accession>
<proteinExistence type="predicted"/>
<dbReference type="Proteomes" id="UP001595699">
    <property type="component" value="Unassembled WGS sequence"/>
</dbReference>